<name>A0ACB9ZAD6_9PEZI</name>
<protein>
    <submittedName>
        <fullName evidence="1">Uncharacterized protein</fullName>
    </submittedName>
</protein>
<dbReference type="EMBL" id="MU393439">
    <property type="protein sequence ID" value="KAI4868331.1"/>
    <property type="molecule type" value="Genomic_DNA"/>
</dbReference>
<gene>
    <name evidence="1" type="ORF">F4820DRAFT_445237</name>
</gene>
<sequence>MLSRTPRHFAPLRTLAVRCSAYAQQPTLATRLQQRFSSSQPQPPAPAPEGSLNASRLPTPLPLLHITKQTFGRPIAKVFLLAIFTYQLSYYFWVRAEQDEIRSEMRATIAALEARIEQLEKAK</sequence>
<keyword evidence="2" id="KW-1185">Reference proteome</keyword>
<organism evidence="1 2">
    <name type="scientific">Hypoxylon rubiginosum</name>
    <dbReference type="NCBI Taxonomy" id="110542"/>
    <lineage>
        <taxon>Eukaryota</taxon>
        <taxon>Fungi</taxon>
        <taxon>Dikarya</taxon>
        <taxon>Ascomycota</taxon>
        <taxon>Pezizomycotina</taxon>
        <taxon>Sordariomycetes</taxon>
        <taxon>Xylariomycetidae</taxon>
        <taxon>Xylariales</taxon>
        <taxon>Hypoxylaceae</taxon>
        <taxon>Hypoxylon</taxon>
    </lineage>
</organism>
<evidence type="ECO:0000313" key="1">
    <source>
        <dbReference type="EMBL" id="KAI4868331.1"/>
    </source>
</evidence>
<comment type="caution">
    <text evidence="1">The sequence shown here is derived from an EMBL/GenBank/DDBJ whole genome shotgun (WGS) entry which is preliminary data.</text>
</comment>
<evidence type="ECO:0000313" key="2">
    <source>
        <dbReference type="Proteomes" id="UP001497700"/>
    </source>
</evidence>
<proteinExistence type="predicted"/>
<dbReference type="Proteomes" id="UP001497700">
    <property type="component" value="Unassembled WGS sequence"/>
</dbReference>
<accession>A0ACB9ZAD6</accession>
<reference evidence="1 2" key="1">
    <citation type="journal article" date="2022" name="New Phytol.">
        <title>Ecological generalism drives hyperdiversity of secondary metabolite gene clusters in xylarialean endophytes.</title>
        <authorList>
            <person name="Franco M.E.E."/>
            <person name="Wisecaver J.H."/>
            <person name="Arnold A.E."/>
            <person name="Ju Y.M."/>
            <person name="Slot J.C."/>
            <person name="Ahrendt S."/>
            <person name="Moore L.P."/>
            <person name="Eastman K.E."/>
            <person name="Scott K."/>
            <person name="Konkel Z."/>
            <person name="Mondo S.J."/>
            <person name="Kuo A."/>
            <person name="Hayes R.D."/>
            <person name="Haridas S."/>
            <person name="Andreopoulos B."/>
            <person name="Riley R."/>
            <person name="LaButti K."/>
            <person name="Pangilinan J."/>
            <person name="Lipzen A."/>
            <person name="Amirebrahimi M."/>
            <person name="Yan J."/>
            <person name="Adam C."/>
            <person name="Keymanesh K."/>
            <person name="Ng V."/>
            <person name="Louie K."/>
            <person name="Northen T."/>
            <person name="Drula E."/>
            <person name="Henrissat B."/>
            <person name="Hsieh H.M."/>
            <person name="Youens-Clark K."/>
            <person name="Lutzoni F."/>
            <person name="Miadlikowska J."/>
            <person name="Eastwood D.C."/>
            <person name="Hamelin R.C."/>
            <person name="Grigoriev I.V."/>
            <person name="U'Ren J.M."/>
        </authorList>
    </citation>
    <scope>NUCLEOTIDE SEQUENCE [LARGE SCALE GENOMIC DNA]</scope>
    <source>
        <strain evidence="1 2">CBS 119005</strain>
    </source>
</reference>